<dbReference type="EMBL" id="LIAE01007182">
    <property type="protein sequence ID" value="PAV81380.1"/>
    <property type="molecule type" value="Genomic_DNA"/>
</dbReference>
<dbReference type="Gene3D" id="1.10.720.40">
    <property type="match status" value="1"/>
</dbReference>
<dbReference type="GO" id="GO:0005654">
    <property type="term" value="C:nucleoplasm"/>
    <property type="evidence" value="ECO:0007669"/>
    <property type="project" value="TreeGrafter"/>
</dbReference>
<dbReference type="GO" id="GO:0000724">
    <property type="term" value="P:double-strand break repair via homologous recombination"/>
    <property type="evidence" value="ECO:0007669"/>
    <property type="project" value="TreeGrafter"/>
</dbReference>
<dbReference type="SUPFAM" id="SSF63451">
    <property type="entry name" value="LEM domain"/>
    <property type="match status" value="1"/>
</dbReference>
<dbReference type="STRING" id="2018661.A0A2A2L5C2"/>
<proteinExistence type="predicted"/>
<comment type="caution">
    <text evidence="4">The sequence shown here is derived from an EMBL/GenBank/DDBJ whole genome shotgun (WGS) entry which is preliminary data.</text>
</comment>
<evidence type="ECO:0000313" key="5">
    <source>
        <dbReference type="Proteomes" id="UP000218231"/>
    </source>
</evidence>
<evidence type="ECO:0000256" key="1">
    <source>
        <dbReference type="PROSITE-ProRule" id="PRU00023"/>
    </source>
</evidence>
<gene>
    <name evidence="4" type="ORF">WR25_06846</name>
</gene>
<dbReference type="InterPro" id="IPR002110">
    <property type="entry name" value="Ankyrin_rpt"/>
</dbReference>
<feature type="repeat" description="ANK" evidence="1">
    <location>
        <begin position="66"/>
        <end position="98"/>
    </location>
</feature>
<evidence type="ECO:0000256" key="2">
    <source>
        <dbReference type="SAM" id="MobiDB-lite"/>
    </source>
</evidence>
<dbReference type="InterPro" id="IPR011015">
    <property type="entry name" value="LEM/LEM-like_dom_sf"/>
</dbReference>
<reference evidence="4 5" key="1">
    <citation type="journal article" date="2017" name="Curr. Biol.">
        <title>Genome architecture and evolution of a unichromosomal asexual nematode.</title>
        <authorList>
            <person name="Fradin H."/>
            <person name="Zegar C."/>
            <person name="Gutwein M."/>
            <person name="Lucas J."/>
            <person name="Kovtun M."/>
            <person name="Corcoran D."/>
            <person name="Baugh L.R."/>
            <person name="Kiontke K."/>
            <person name="Gunsalus K."/>
            <person name="Fitch D.H."/>
            <person name="Piano F."/>
        </authorList>
    </citation>
    <scope>NUCLEOTIDE SEQUENCE [LARGE SCALE GENOMIC DNA]</scope>
    <source>
        <strain evidence="4">PF1309</strain>
    </source>
</reference>
<dbReference type="Gene3D" id="1.25.40.20">
    <property type="entry name" value="Ankyrin repeat-containing domain"/>
    <property type="match status" value="1"/>
</dbReference>
<dbReference type="PROSITE" id="PS50954">
    <property type="entry name" value="LEM"/>
    <property type="match status" value="1"/>
</dbReference>
<dbReference type="Pfam" id="PF22945">
    <property type="entry name" value="LEM-3_GIY-YIG"/>
    <property type="match status" value="1"/>
</dbReference>
<keyword evidence="5" id="KW-1185">Reference proteome</keyword>
<dbReference type="SMART" id="SM00540">
    <property type="entry name" value="LEM"/>
    <property type="match status" value="1"/>
</dbReference>
<dbReference type="GO" id="GO:0004520">
    <property type="term" value="F:DNA endonuclease activity"/>
    <property type="evidence" value="ECO:0007669"/>
    <property type="project" value="TreeGrafter"/>
</dbReference>
<dbReference type="Pfam" id="PF00023">
    <property type="entry name" value="Ank"/>
    <property type="match status" value="1"/>
</dbReference>
<feature type="compositionally biased region" description="Polar residues" evidence="2">
    <location>
        <begin position="200"/>
        <end position="212"/>
    </location>
</feature>
<feature type="region of interest" description="Disordered" evidence="2">
    <location>
        <begin position="278"/>
        <end position="308"/>
    </location>
</feature>
<dbReference type="PANTHER" id="PTHR46427:SF1">
    <property type="entry name" value="ANKYRIN REPEAT AND LEM DOMAIN-CONTAINING PROTEIN 1"/>
    <property type="match status" value="1"/>
</dbReference>
<dbReference type="Proteomes" id="UP000218231">
    <property type="component" value="Unassembled WGS sequence"/>
</dbReference>
<feature type="region of interest" description="Disordered" evidence="2">
    <location>
        <begin position="178"/>
        <end position="212"/>
    </location>
</feature>
<dbReference type="InterPro" id="IPR003887">
    <property type="entry name" value="LEM_dom"/>
</dbReference>
<dbReference type="SUPFAM" id="SSF48403">
    <property type="entry name" value="Ankyrin repeat"/>
    <property type="match status" value="1"/>
</dbReference>
<evidence type="ECO:0000313" key="4">
    <source>
        <dbReference type="EMBL" id="PAV81380.1"/>
    </source>
</evidence>
<dbReference type="GO" id="GO:0005737">
    <property type="term" value="C:cytoplasm"/>
    <property type="evidence" value="ECO:0007669"/>
    <property type="project" value="TreeGrafter"/>
</dbReference>
<dbReference type="InterPro" id="IPR034998">
    <property type="entry name" value="ANKLE1"/>
</dbReference>
<feature type="region of interest" description="Disordered" evidence="2">
    <location>
        <begin position="543"/>
        <end position="565"/>
    </location>
</feature>
<dbReference type="FunFam" id="1.10.720.40:FF:000001">
    <property type="entry name" value="LEM domain containing 2, isoform CRA_a"/>
    <property type="match status" value="1"/>
</dbReference>
<organism evidence="4 5">
    <name type="scientific">Diploscapter pachys</name>
    <dbReference type="NCBI Taxonomy" id="2018661"/>
    <lineage>
        <taxon>Eukaryota</taxon>
        <taxon>Metazoa</taxon>
        <taxon>Ecdysozoa</taxon>
        <taxon>Nematoda</taxon>
        <taxon>Chromadorea</taxon>
        <taxon>Rhabditida</taxon>
        <taxon>Rhabditina</taxon>
        <taxon>Rhabditomorpha</taxon>
        <taxon>Rhabditoidea</taxon>
        <taxon>Rhabditidae</taxon>
        <taxon>Diploscapter</taxon>
    </lineage>
</organism>
<feature type="domain" description="LEM" evidence="3">
    <location>
        <begin position="349"/>
        <end position="393"/>
    </location>
</feature>
<name>A0A2A2L5C2_9BILA</name>
<dbReference type="PROSITE" id="PS50297">
    <property type="entry name" value="ANK_REP_REGION"/>
    <property type="match status" value="1"/>
</dbReference>
<feature type="compositionally biased region" description="Polar residues" evidence="2">
    <location>
        <begin position="546"/>
        <end position="565"/>
    </location>
</feature>
<protein>
    <recommendedName>
        <fullName evidence="3">LEM domain-containing protein</fullName>
    </recommendedName>
</protein>
<keyword evidence="1" id="KW-0040">ANK repeat</keyword>
<accession>A0A2A2L5C2</accession>
<dbReference type="GO" id="GO:0000712">
    <property type="term" value="P:resolution of meiotic recombination intermediates"/>
    <property type="evidence" value="ECO:0007669"/>
    <property type="project" value="TreeGrafter"/>
</dbReference>
<dbReference type="SMART" id="SM00248">
    <property type="entry name" value="ANK"/>
    <property type="match status" value="1"/>
</dbReference>
<dbReference type="Pfam" id="PF03020">
    <property type="entry name" value="LEM"/>
    <property type="match status" value="1"/>
</dbReference>
<dbReference type="PANTHER" id="PTHR46427">
    <property type="entry name" value="ANKYRIN REPEAT AND LEM DOMAIN-CONTAINING PROTEIN 1"/>
    <property type="match status" value="1"/>
</dbReference>
<dbReference type="OrthoDB" id="1601181at2759"/>
<dbReference type="AlphaFoldDB" id="A0A2A2L5C2"/>
<dbReference type="PROSITE" id="PS50088">
    <property type="entry name" value="ANK_REPEAT"/>
    <property type="match status" value="1"/>
</dbReference>
<sequence length="565" mass="62885">MTGSGTGTGIGVDEKNKVLHLLAASESENAVHAARHLLSLFIFVFLISHESITGRREVSVRETAEDGLTALHVAAYFGRKSFCQLLLNFGADPLYHDSFGRTPLSMSQGECKQILRDHLKLVQQRRGPAIARIFSCHRAQRPPRFDSLHPANSDNITTRPATKIGRGLRVVRRKIRNSFNRIKGKSPDRKSVEDEEGSKNGATAQGDWQRQDSISWSTKLGPLNELNPQAEFPPRFVAGGYTQNGSAQPATLNGISGKLHHPIRPSYYDTPQARAAGLRKMPSAPAATPPQKRKSIDHRSPVAEHNSTEYFSAEDMSFNVTELRNRFSKTKLSNADDHTRIVNIDDCEMRRIKGLKDIELRSQLKEVGIVAGPICSRTRRLYEKKLYEARKEMKEAIGDKYSRQLELAVKGQLSEDRGKLLNEQLRPLQHLIEAKKEREAKSAKLRTNAKLRRIDSLWTKGHGVGRLEIGHGISDEEAFVIEAALIDALRVDNLTNMKSGEWHGLSKSWDASMKAELGVHLLYRAFAALHAEGVRVVHVDSLPGASASTPSNAPVQSGRQPNRKK</sequence>
<evidence type="ECO:0000259" key="3">
    <source>
        <dbReference type="PROSITE" id="PS50954"/>
    </source>
</evidence>
<dbReference type="InterPro" id="IPR036770">
    <property type="entry name" value="Ankyrin_rpt-contain_sf"/>
</dbReference>